<sequence>MAPEWGVRDDELGPRWVGAIVLRPEPESVARARRWFRKIVAYEHLVCAVDDCELMLSELVTNAIRCGDAEGVWRVRVDWYRVGTTLRVKVRNPGRVATLRPRRAKPDEIGGAA</sequence>
<organism evidence="3 4">
    <name type="scientific">Streptomyces zagrosensis</name>
    <dbReference type="NCBI Taxonomy" id="1042984"/>
    <lineage>
        <taxon>Bacteria</taxon>
        <taxon>Bacillati</taxon>
        <taxon>Actinomycetota</taxon>
        <taxon>Actinomycetes</taxon>
        <taxon>Kitasatosporales</taxon>
        <taxon>Streptomycetaceae</taxon>
        <taxon>Streptomyces</taxon>
    </lineage>
</organism>
<protein>
    <submittedName>
        <fullName evidence="3">Anti-sigma regulatory factor (Ser/Thr protein kinase)</fullName>
    </submittedName>
</protein>
<evidence type="ECO:0000259" key="2">
    <source>
        <dbReference type="Pfam" id="PF13581"/>
    </source>
</evidence>
<keyword evidence="4" id="KW-1185">Reference proteome</keyword>
<reference evidence="3 4" key="1">
    <citation type="submission" date="2020-08" db="EMBL/GenBank/DDBJ databases">
        <title>Genomic Encyclopedia of Type Strains, Phase III (KMG-III): the genomes of soil and plant-associated and newly described type strains.</title>
        <authorList>
            <person name="Whitman W."/>
        </authorList>
    </citation>
    <scope>NUCLEOTIDE SEQUENCE [LARGE SCALE GENOMIC DNA]</scope>
    <source>
        <strain evidence="3 4">CECT 8305</strain>
    </source>
</reference>
<proteinExistence type="predicted"/>
<keyword evidence="1" id="KW-0808">Transferase</keyword>
<dbReference type="RefSeq" id="WP_246494109.1">
    <property type="nucleotide sequence ID" value="NZ_JACHJL010000001.1"/>
</dbReference>
<evidence type="ECO:0000256" key="1">
    <source>
        <dbReference type="ARBA" id="ARBA00022527"/>
    </source>
</evidence>
<dbReference type="InterPro" id="IPR003594">
    <property type="entry name" value="HATPase_dom"/>
</dbReference>
<keyword evidence="1" id="KW-0418">Kinase</keyword>
<dbReference type="InterPro" id="IPR036890">
    <property type="entry name" value="HATPase_C_sf"/>
</dbReference>
<name>A0A7W9UW50_9ACTN</name>
<dbReference type="GO" id="GO:0004674">
    <property type="term" value="F:protein serine/threonine kinase activity"/>
    <property type="evidence" value="ECO:0007669"/>
    <property type="project" value="UniProtKB-KW"/>
</dbReference>
<dbReference type="EMBL" id="JACHJL010000001">
    <property type="protein sequence ID" value="MBB5933525.1"/>
    <property type="molecule type" value="Genomic_DNA"/>
</dbReference>
<gene>
    <name evidence="3" type="ORF">FHS42_000543</name>
</gene>
<dbReference type="AlphaFoldDB" id="A0A7W9UW50"/>
<dbReference type="InterPro" id="IPR050267">
    <property type="entry name" value="Anti-sigma-factor_SerPK"/>
</dbReference>
<dbReference type="Pfam" id="PF13581">
    <property type="entry name" value="HATPase_c_2"/>
    <property type="match status" value="1"/>
</dbReference>
<keyword evidence="1" id="KW-0723">Serine/threonine-protein kinase</keyword>
<dbReference type="PANTHER" id="PTHR35526:SF3">
    <property type="entry name" value="ANTI-SIGMA-F FACTOR RSBW"/>
    <property type="match status" value="1"/>
</dbReference>
<feature type="domain" description="Histidine kinase/HSP90-like ATPase" evidence="2">
    <location>
        <begin position="23"/>
        <end position="101"/>
    </location>
</feature>
<evidence type="ECO:0000313" key="4">
    <source>
        <dbReference type="Proteomes" id="UP000588098"/>
    </source>
</evidence>
<comment type="caution">
    <text evidence="3">The sequence shown here is derived from an EMBL/GenBank/DDBJ whole genome shotgun (WGS) entry which is preliminary data.</text>
</comment>
<evidence type="ECO:0000313" key="3">
    <source>
        <dbReference type="EMBL" id="MBB5933525.1"/>
    </source>
</evidence>
<dbReference type="PANTHER" id="PTHR35526">
    <property type="entry name" value="ANTI-SIGMA-F FACTOR RSBW-RELATED"/>
    <property type="match status" value="1"/>
</dbReference>
<accession>A0A7W9UW50</accession>
<dbReference type="Proteomes" id="UP000588098">
    <property type="component" value="Unassembled WGS sequence"/>
</dbReference>
<dbReference type="Gene3D" id="3.30.565.10">
    <property type="entry name" value="Histidine kinase-like ATPase, C-terminal domain"/>
    <property type="match status" value="1"/>
</dbReference>
<dbReference type="SUPFAM" id="SSF55874">
    <property type="entry name" value="ATPase domain of HSP90 chaperone/DNA topoisomerase II/histidine kinase"/>
    <property type="match status" value="1"/>
</dbReference>